<accession>R7WBK1</accession>
<reference evidence="2" key="1">
    <citation type="submission" date="2015-06" db="UniProtKB">
        <authorList>
            <consortium name="EnsemblPlants"/>
        </authorList>
    </citation>
    <scope>IDENTIFICATION</scope>
</reference>
<sequence length="289" mass="32086">MAWQRGMGQVYADGSRHRAGTGMPTAAVTTRRRRLNVVKRSALTARAMPTAAPMPTGPVGVPRAFPTASYMPTAPSAYMYLCRRLFYAYGLPLAVGIAAFMPMDAVGKRSFSGSVWRANVLSKEEERHYCVGFDGLKFLQDSAATRGGHGERSTILSRADDASSVYLIHVEELQLCVWLHKGANWLVMDTICLRETCANLGMLDCDALPMINHVGDNSEFVFLRMGQCIFHMDIKCKTLCKLYEITNEDLCSSYIHPVVMIWPPTFPVLKNGPSRLSKEKYVPLGHQSN</sequence>
<organism evidence="2">
    <name type="scientific">Aegilops tauschii</name>
    <name type="common">Tausch's goatgrass</name>
    <name type="synonym">Aegilops squarrosa</name>
    <dbReference type="NCBI Taxonomy" id="37682"/>
    <lineage>
        <taxon>Eukaryota</taxon>
        <taxon>Viridiplantae</taxon>
        <taxon>Streptophyta</taxon>
        <taxon>Embryophyta</taxon>
        <taxon>Tracheophyta</taxon>
        <taxon>Spermatophyta</taxon>
        <taxon>Magnoliopsida</taxon>
        <taxon>Liliopsida</taxon>
        <taxon>Poales</taxon>
        <taxon>Poaceae</taxon>
        <taxon>BOP clade</taxon>
        <taxon>Pooideae</taxon>
        <taxon>Triticodae</taxon>
        <taxon>Triticeae</taxon>
        <taxon>Triticinae</taxon>
        <taxon>Aegilops</taxon>
    </lineage>
</organism>
<name>R7WBK1_AEGTA</name>
<evidence type="ECO:0000259" key="1">
    <source>
        <dbReference type="Pfam" id="PF23635"/>
    </source>
</evidence>
<dbReference type="AlphaFoldDB" id="R7WBK1"/>
<dbReference type="EnsemblPlants" id="EMT19917">
    <property type="protein sequence ID" value="EMT19917"/>
    <property type="gene ID" value="F775_00428"/>
</dbReference>
<evidence type="ECO:0000313" key="2">
    <source>
        <dbReference type="EnsemblPlants" id="EMT19917"/>
    </source>
</evidence>
<dbReference type="Pfam" id="PF23635">
    <property type="entry name" value="Beta-prop_AT5G49610-like"/>
    <property type="match status" value="1"/>
</dbReference>
<feature type="domain" description="F-box protein AT5G49610-like beta-propeller" evidence="1">
    <location>
        <begin position="150"/>
        <end position="266"/>
    </location>
</feature>
<protein>
    <recommendedName>
        <fullName evidence="1">F-box protein AT5G49610-like beta-propeller domain-containing protein</fullName>
    </recommendedName>
</protein>
<dbReference type="PANTHER" id="PTHR33207">
    <property type="entry name" value="F-BOX DOMAIN CONTAINING PROTEIN-RELATED"/>
    <property type="match status" value="1"/>
</dbReference>
<dbReference type="InterPro" id="IPR056594">
    <property type="entry name" value="AT5G49610-like_b-prop"/>
</dbReference>
<proteinExistence type="predicted"/>